<accession>A0A2T7UDR4</accession>
<dbReference type="Gene3D" id="3.10.450.50">
    <property type="match status" value="1"/>
</dbReference>
<sequence>MQPSISKHAGTRDLPHLALCTRQGLAILKAIDHPLESPLSAPVTIATLEAFTDAWNRHDVDALLSFMHPDGVFMTAGGPDACGARHQGHEALRKAFPGAWATVPDAQWINGKHFVQGDFGVSEWTYVGTSTDGSRVETDGVDIFAFKDGKILSKSAFRKNRPNLPAAK</sequence>
<dbReference type="OrthoDB" id="13610at2"/>
<dbReference type="AlphaFoldDB" id="A0A2T7UDR4"/>
<dbReference type="EMBL" id="LFYT02000010">
    <property type="protein sequence ID" value="PVE42836.1"/>
    <property type="molecule type" value="Genomic_DNA"/>
</dbReference>
<reference evidence="2" key="1">
    <citation type="submission" date="2017-04" db="EMBL/GenBank/DDBJ databases">
        <title>Unexpected and diverse lifestyles within the genus Limnohabitans.</title>
        <authorList>
            <person name="Kasalicky V."/>
            <person name="Mehrshad M."/>
            <person name="Andrei S.-A."/>
            <person name="Salcher M."/>
            <person name="Kratochvilova H."/>
            <person name="Simek K."/>
            <person name="Ghai R."/>
        </authorList>
    </citation>
    <scope>NUCLEOTIDE SEQUENCE [LARGE SCALE GENOMIC DNA]</scope>
    <source>
        <strain evidence="2">II-D5</strain>
    </source>
</reference>
<dbReference type="Pfam" id="PF12680">
    <property type="entry name" value="SnoaL_2"/>
    <property type="match status" value="1"/>
</dbReference>
<protein>
    <submittedName>
        <fullName evidence="2">DUF4440 domain-containing protein</fullName>
    </submittedName>
</protein>
<evidence type="ECO:0000313" key="2">
    <source>
        <dbReference type="EMBL" id="PVE42836.1"/>
    </source>
</evidence>
<keyword evidence="3" id="KW-1185">Reference proteome</keyword>
<dbReference type="InterPro" id="IPR037401">
    <property type="entry name" value="SnoaL-like"/>
</dbReference>
<comment type="caution">
    <text evidence="2">The sequence shown here is derived from an EMBL/GenBank/DDBJ whole genome shotgun (WGS) entry which is preliminary data.</text>
</comment>
<name>A0A2T7UDR4_9BURK</name>
<dbReference type="SUPFAM" id="SSF54427">
    <property type="entry name" value="NTF2-like"/>
    <property type="match status" value="1"/>
</dbReference>
<dbReference type="Proteomes" id="UP000037507">
    <property type="component" value="Unassembled WGS sequence"/>
</dbReference>
<feature type="domain" description="SnoaL-like" evidence="1">
    <location>
        <begin position="49"/>
        <end position="152"/>
    </location>
</feature>
<proteinExistence type="predicted"/>
<organism evidence="2 3">
    <name type="scientific">Limnohabitans planktonicus II-D5</name>
    <dbReference type="NCBI Taxonomy" id="1293045"/>
    <lineage>
        <taxon>Bacteria</taxon>
        <taxon>Pseudomonadati</taxon>
        <taxon>Pseudomonadota</taxon>
        <taxon>Betaproteobacteria</taxon>
        <taxon>Burkholderiales</taxon>
        <taxon>Comamonadaceae</taxon>
        <taxon>Limnohabitans</taxon>
    </lineage>
</organism>
<evidence type="ECO:0000313" key="3">
    <source>
        <dbReference type="Proteomes" id="UP000037507"/>
    </source>
</evidence>
<dbReference type="STRING" id="1293045.H663_13950"/>
<dbReference type="InterPro" id="IPR032710">
    <property type="entry name" value="NTF2-like_dom_sf"/>
</dbReference>
<gene>
    <name evidence="2" type="ORF">H663_010015</name>
</gene>
<evidence type="ECO:0000259" key="1">
    <source>
        <dbReference type="Pfam" id="PF12680"/>
    </source>
</evidence>